<keyword evidence="2" id="KW-1185">Reference proteome</keyword>
<accession>A0ABR3LEL3</accession>
<organism evidence="1 2">
    <name type="scientific">Cirrhinus molitorella</name>
    <name type="common">mud carp</name>
    <dbReference type="NCBI Taxonomy" id="172907"/>
    <lineage>
        <taxon>Eukaryota</taxon>
        <taxon>Metazoa</taxon>
        <taxon>Chordata</taxon>
        <taxon>Craniata</taxon>
        <taxon>Vertebrata</taxon>
        <taxon>Euteleostomi</taxon>
        <taxon>Actinopterygii</taxon>
        <taxon>Neopterygii</taxon>
        <taxon>Teleostei</taxon>
        <taxon>Ostariophysi</taxon>
        <taxon>Cypriniformes</taxon>
        <taxon>Cyprinidae</taxon>
        <taxon>Labeoninae</taxon>
        <taxon>Labeonini</taxon>
        <taxon>Cirrhinus</taxon>
    </lineage>
</organism>
<name>A0ABR3LEL3_9TELE</name>
<dbReference type="SUPFAM" id="SSF50494">
    <property type="entry name" value="Trypsin-like serine proteases"/>
    <property type="match status" value="1"/>
</dbReference>
<sequence>ENNLTAVVGVHDLKQRKRDSDRISVKTYYQHPNFTEIYSDFKKISMQNDIMLLR</sequence>
<dbReference type="InterPro" id="IPR043504">
    <property type="entry name" value="Peptidase_S1_PA_chymotrypsin"/>
</dbReference>
<proteinExistence type="predicted"/>
<feature type="non-terminal residue" evidence="1">
    <location>
        <position position="54"/>
    </location>
</feature>
<dbReference type="EMBL" id="JAYMGO010000022">
    <property type="protein sequence ID" value="KAL1251331.1"/>
    <property type="molecule type" value="Genomic_DNA"/>
</dbReference>
<dbReference type="Proteomes" id="UP001558613">
    <property type="component" value="Unassembled WGS sequence"/>
</dbReference>
<protein>
    <submittedName>
        <fullName evidence="1">Uncharacterized protein</fullName>
    </submittedName>
</protein>
<evidence type="ECO:0000313" key="1">
    <source>
        <dbReference type="EMBL" id="KAL1251331.1"/>
    </source>
</evidence>
<gene>
    <name evidence="1" type="ORF">QQF64_019127</name>
</gene>
<evidence type="ECO:0000313" key="2">
    <source>
        <dbReference type="Proteomes" id="UP001558613"/>
    </source>
</evidence>
<reference evidence="1 2" key="1">
    <citation type="submission" date="2023-09" db="EMBL/GenBank/DDBJ databases">
        <authorList>
            <person name="Wang M."/>
        </authorList>
    </citation>
    <scope>NUCLEOTIDE SEQUENCE [LARGE SCALE GENOMIC DNA]</scope>
    <source>
        <strain evidence="1">GT-2023</strain>
        <tissue evidence="1">Liver</tissue>
    </source>
</reference>
<dbReference type="InterPro" id="IPR009003">
    <property type="entry name" value="Peptidase_S1_PA"/>
</dbReference>
<feature type="non-terminal residue" evidence="1">
    <location>
        <position position="1"/>
    </location>
</feature>
<dbReference type="Gene3D" id="2.40.10.10">
    <property type="entry name" value="Trypsin-like serine proteases"/>
    <property type="match status" value="1"/>
</dbReference>
<comment type="caution">
    <text evidence="1">The sequence shown here is derived from an EMBL/GenBank/DDBJ whole genome shotgun (WGS) entry which is preliminary data.</text>
</comment>